<keyword evidence="3" id="KW-0238">DNA-binding</keyword>
<organism evidence="6 7">
    <name type="scientific">Nitrospirillum viridazoti CBAmc</name>
    <dbReference type="NCBI Taxonomy" id="1441467"/>
    <lineage>
        <taxon>Bacteria</taxon>
        <taxon>Pseudomonadati</taxon>
        <taxon>Pseudomonadota</taxon>
        <taxon>Alphaproteobacteria</taxon>
        <taxon>Rhodospirillales</taxon>
        <taxon>Azospirillaceae</taxon>
        <taxon>Nitrospirillum</taxon>
        <taxon>Nitrospirillum viridazoti</taxon>
    </lineage>
</organism>
<proteinExistence type="inferred from homology"/>
<evidence type="ECO:0000256" key="4">
    <source>
        <dbReference type="ARBA" id="ARBA00023163"/>
    </source>
</evidence>
<evidence type="ECO:0000313" key="7">
    <source>
        <dbReference type="Proteomes" id="UP000197153"/>
    </source>
</evidence>
<evidence type="ECO:0000313" key="6">
    <source>
        <dbReference type="EMBL" id="ASG24969.1"/>
    </source>
</evidence>
<evidence type="ECO:0000259" key="5">
    <source>
        <dbReference type="PROSITE" id="PS50931"/>
    </source>
</evidence>
<gene>
    <name evidence="6" type="ORF">Y958_28750</name>
</gene>
<keyword evidence="7" id="KW-1185">Reference proteome</keyword>
<dbReference type="InterPro" id="IPR000847">
    <property type="entry name" value="LysR_HTH_N"/>
</dbReference>
<feature type="domain" description="HTH lysR-type" evidence="5">
    <location>
        <begin position="1"/>
        <end position="59"/>
    </location>
</feature>
<dbReference type="Gene3D" id="1.10.10.10">
    <property type="entry name" value="Winged helix-like DNA-binding domain superfamily/Winged helix DNA-binding domain"/>
    <property type="match status" value="1"/>
</dbReference>
<dbReference type="AlphaFoldDB" id="A0A248K2F5"/>
<dbReference type="PANTHER" id="PTHR30537:SF72">
    <property type="entry name" value="LYSR FAMILY TRANSCRIPTIONAL REGULATOR"/>
    <property type="match status" value="1"/>
</dbReference>
<dbReference type="InterPro" id="IPR036390">
    <property type="entry name" value="WH_DNA-bd_sf"/>
</dbReference>
<sequence>MDKLQAMQVFTRIVEVNSFSKAADTLGLPRASVTTIIQNLEGFLGVRLLQRTTRRLSLTPDGAAYYERAVRILSDIDEAESSFANMKKNPRGKLRVDMPGAIGRLLVIPRVHEFRRQYPDIDLMIGMGDRPVDLVQDGVDCVVRVGHLQDSSLIARRVGVFQGVTCASPAYIATYGVPETLEDLERHQAVNYFHSRTGKIVDLSFIVEGEVQEVKAAGPVAVNDADAYLTCGLEGLGIIQPPYFMAKPYLLSGQLKELLPRWKPEPMPISAVYPHNRHLSPKVRVFVDWVADLFDSCPLFNGQATSLCPEKPPAPVTVDAEEEEKCLICA</sequence>
<dbReference type="SUPFAM" id="SSF46785">
    <property type="entry name" value="Winged helix' DNA-binding domain"/>
    <property type="match status" value="1"/>
</dbReference>
<dbReference type="InterPro" id="IPR058163">
    <property type="entry name" value="LysR-type_TF_proteobact-type"/>
</dbReference>
<dbReference type="InterPro" id="IPR036388">
    <property type="entry name" value="WH-like_DNA-bd_sf"/>
</dbReference>
<dbReference type="Gene3D" id="3.40.190.290">
    <property type="match status" value="1"/>
</dbReference>
<dbReference type="Proteomes" id="UP000197153">
    <property type="component" value="Chromosome 4"/>
</dbReference>
<dbReference type="FunFam" id="3.40.190.290:FF:000001">
    <property type="entry name" value="Transcriptional regulator, LysR family"/>
    <property type="match status" value="1"/>
</dbReference>
<dbReference type="GO" id="GO:0006351">
    <property type="term" value="P:DNA-templated transcription"/>
    <property type="evidence" value="ECO:0007669"/>
    <property type="project" value="TreeGrafter"/>
</dbReference>
<dbReference type="KEGG" id="nao:Y958_28750"/>
<dbReference type="EMBL" id="CP022113">
    <property type="protein sequence ID" value="ASG24969.1"/>
    <property type="molecule type" value="Genomic_DNA"/>
</dbReference>
<dbReference type="PROSITE" id="PS50931">
    <property type="entry name" value="HTH_LYSR"/>
    <property type="match status" value="1"/>
</dbReference>
<evidence type="ECO:0000256" key="1">
    <source>
        <dbReference type="ARBA" id="ARBA00009437"/>
    </source>
</evidence>
<dbReference type="Pfam" id="PF00126">
    <property type="entry name" value="HTH_1"/>
    <property type="match status" value="1"/>
</dbReference>
<dbReference type="Pfam" id="PF03466">
    <property type="entry name" value="LysR_substrate"/>
    <property type="match status" value="1"/>
</dbReference>
<accession>A0A248K2F5</accession>
<keyword evidence="4" id="KW-0804">Transcription</keyword>
<dbReference type="CDD" id="cd08472">
    <property type="entry name" value="PBP2_CrgA_like_3"/>
    <property type="match status" value="1"/>
</dbReference>
<dbReference type="GO" id="GO:0003700">
    <property type="term" value="F:DNA-binding transcription factor activity"/>
    <property type="evidence" value="ECO:0007669"/>
    <property type="project" value="InterPro"/>
</dbReference>
<dbReference type="GO" id="GO:0043565">
    <property type="term" value="F:sequence-specific DNA binding"/>
    <property type="evidence" value="ECO:0007669"/>
    <property type="project" value="TreeGrafter"/>
</dbReference>
<keyword evidence="2" id="KW-0805">Transcription regulation</keyword>
<protein>
    <submittedName>
        <fullName evidence="6">LysR family transcriptional regulator</fullName>
    </submittedName>
</protein>
<name>A0A248K2F5_9PROT</name>
<dbReference type="InterPro" id="IPR005119">
    <property type="entry name" value="LysR_subst-bd"/>
</dbReference>
<dbReference type="PANTHER" id="PTHR30537">
    <property type="entry name" value="HTH-TYPE TRANSCRIPTIONAL REGULATOR"/>
    <property type="match status" value="1"/>
</dbReference>
<dbReference type="FunFam" id="1.10.10.10:FF:000001">
    <property type="entry name" value="LysR family transcriptional regulator"/>
    <property type="match status" value="1"/>
</dbReference>
<evidence type="ECO:0000256" key="3">
    <source>
        <dbReference type="ARBA" id="ARBA00023125"/>
    </source>
</evidence>
<dbReference type="SUPFAM" id="SSF53850">
    <property type="entry name" value="Periplasmic binding protein-like II"/>
    <property type="match status" value="1"/>
</dbReference>
<comment type="similarity">
    <text evidence="1">Belongs to the LysR transcriptional regulatory family.</text>
</comment>
<reference evidence="6 7" key="1">
    <citation type="submission" date="2017-06" db="EMBL/GenBank/DDBJ databases">
        <title>Complete genome sequence of Nitrospirillum amazonense strain CBAmC, an endophytic nitrogen-fixing and plant growth-promoting bacterium, isolated from sugarcane.</title>
        <authorList>
            <person name="Schwab S."/>
            <person name="dos Santos Teixeira K.R."/>
            <person name="Simoes Araujo J.L."/>
            <person name="Soares Vidal M."/>
            <person name="Borges de Freitas H.R."/>
            <person name="Rivello Crivelaro A.L."/>
            <person name="Bueno de Camargo Nunes A."/>
            <person name="dos Santos C.M."/>
            <person name="Palmeira da Silva Rosa D."/>
            <person name="da Silva Padilha D."/>
            <person name="da Silva E."/>
            <person name="Araujo Terra L."/>
            <person name="Soares Mendes V."/>
            <person name="Farinelli L."/>
            <person name="Magalhaes Cruz L."/>
            <person name="Baldani J.I."/>
        </authorList>
    </citation>
    <scope>NUCLEOTIDE SEQUENCE [LARGE SCALE GENOMIC DNA]</scope>
    <source>
        <strain evidence="6 7">CBAmC</strain>
    </source>
</reference>
<evidence type="ECO:0000256" key="2">
    <source>
        <dbReference type="ARBA" id="ARBA00023015"/>
    </source>
</evidence>
<dbReference type="RefSeq" id="WP_088875360.1">
    <property type="nucleotide sequence ID" value="NZ_CP022113.1"/>
</dbReference>